<dbReference type="Pfam" id="PF07963">
    <property type="entry name" value="N_methyl"/>
    <property type="match status" value="1"/>
</dbReference>
<keyword evidence="1" id="KW-1133">Transmembrane helix</keyword>
<dbReference type="Pfam" id="PF07596">
    <property type="entry name" value="SBP_bac_10"/>
    <property type="match status" value="1"/>
</dbReference>
<dbReference type="PANTHER" id="PTHR30093:SF2">
    <property type="entry name" value="TYPE II SECRETION SYSTEM PROTEIN H"/>
    <property type="match status" value="1"/>
</dbReference>
<evidence type="ECO:0000259" key="2">
    <source>
        <dbReference type="Pfam" id="PF07596"/>
    </source>
</evidence>
<keyword evidence="1" id="KW-0812">Transmembrane</keyword>
<organism evidence="3 4">
    <name type="scientific">Novipirellula aureliae</name>
    <dbReference type="NCBI Taxonomy" id="2527966"/>
    <lineage>
        <taxon>Bacteria</taxon>
        <taxon>Pseudomonadati</taxon>
        <taxon>Planctomycetota</taxon>
        <taxon>Planctomycetia</taxon>
        <taxon>Pirellulales</taxon>
        <taxon>Pirellulaceae</taxon>
        <taxon>Novipirellula</taxon>
    </lineage>
</organism>
<dbReference type="SUPFAM" id="SSF54523">
    <property type="entry name" value="Pili subunits"/>
    <property type="match status" value="1"/>
</dbReference>
<dbReference type="EMBL" id="SJPY01000003">
    <property type="protein sequence ID" value="TWU43408.1"/>
    <property type="molecule type" value="Genomic_DNA"/>
</dbReference>
<evidence type="ECO:0000313" key="4">
    <source>
        <dbReference type="Proteomes" id="UP000315471"/>
    </source>
</evidence>
<evidence type="ECO:0000256" key="1">
    <source>
        <dbReference type="SAM" id="Phobius"/>
    </source>
</evidence>
<comment type="caution">
    <text evidence="3">The sequence shown here is derived from an EMBL/GenBank/DDBJ whole genome shotgun (WGS) entry which is preliminary data.</text>
</comment>
<dbReference type="Proteomes" id="UP000315471">
    <property type="component" value="Unassembled WGS sequence"/>
</dbReference>
<sequence length="322" mass="34704">MNLSQNSDHKNLRRKQAFTLVELLVVIAIIGVLVGLLLPAVQAAREAARRIQCSNNLKQMGLGFHNYHAAYRKFPVGGAGAASATNAFIKKLWRPSWGTSLLPFIEQPGIYEKLDMDVSYLDPANHDAGAEIVPTYLCPSAPKSTLLRPNGDNLSSTVLFGRTDYGGNYGERGLRCAPLKNCPNNYSDIGITDGVGRGVLLFGKDGQLGINAILDGTSHTIIVGEAPEGLHSIWIGHKNLFDQSAPISAHVLPGTDWVSCSPGLNSREGNFCDLGQEFHSYHVGGSLFLMVDGSVRTVTDDIDLKTFAALLSRRGGEIVADF</sequence>
<dbReference type="InterPro" id="IPR045584">
    <property type="entry name" value="Pilin-like"/>
</dbReference>
<dbReference type="Gene3D" id="3.30.700.10">
    <property type="entry name" value="Glycoprotein, Type 4 Pilin"/>
    <property type="match status" value="1"/>
</dbReference>
<gene>
    <name evidence="3" type="ORF">Q31b_24470</name>
</gene>
<reference evidence="3 4" key="1">
    <citation type="submission" date="2019-02" db="EMBL/GenBank/DDBJ databases">
        <title>Deep-cultivation of Planctomycetes and their phenomic and genomic characterization uncovers novel biology.</title>
        <authorList>
            <person name="Wiegand S."/>
            <person name="Jogler M."/>
            <person name="Boedeker C."/>
            <person name="Pinto D."/>
            <person name="Vollmers J."/>
            <person name="Rivas-Marin E."/>
            <person name="Kohn T."/>
            <person name="Peeters S.H."/>
            <person name="Heuer A."/>
            <person name="Rast P."/>
            <person name="Oberbeckmann S."/>
            <person name="Bunk B."/>
            <person name="Jeske O."/>
            <person name="Meyerdierks A."/>
            <person name="Storesund J.E."/>
            <person name="Kallscheuer N."/>
            <person name="Luecker S."/>
            <person name="Lage O.M."/>
            <person name="Pohl T."/>
            <person name="Merkel B.J."/>
            <person name="Hornburger P."/>
            <person name="Mueller R.-W."/>
            <person name="Bruemmer F."/>
            <person name="Labrenz M."/>
            <person name="Spormann A.M."/>
            <person name="Op Den Camp H."/>
            <person name="Overmann J."/>
            <person name="Amann R."/>
            <person name="Jetten M.S.M."/>
            <person name="Mascher T."/>
            <person name="Medema M.H."/>
            <person name="Devos D.P."/>
            <person name="Kaster A.-K."/>
            <person name="Ovreas L."/>
            <person name="Rohde M."/>
            <person name="Galperin M.Y."/>
            <person name="Jogler C."/>
        </authorList>
    </citation>
    <scope>NUCLEOTIDE SEQUENCE [LARGE SCALE GENOMIC DNA]</scope>
    <source>
        <strain evidence="3 4">Q31b</strain>
    </source>
</reference>
<feature type="transmembrane region" description="Helical" evidence="1">
    <location>
        <begin position="20"/>
        <end position="41"/>
    </location>
</feature>
<dbReference type="NCBIfam" id="TIGR02532">
    <property type="entry name" value="IV_pilin_GFxxxE"/>
    <property type="match status" value="1"/>
</dbReference>
<dbReference type="InterPro" id="IPR012902">
    <property type="entry name" value="N_methyl_site"/>
</dbReference>
<accession>A0A5C6E3F2</accession>
<dbReference type="NCBIfam" id="TIGR04294">
    <property type="entry name" value="pre_pil_HX9DG"/>
    <property type="match status" value="1"/>
</dbReference>
<protein>
    <recommendedName>
        <fullName evidence="2">DUF1559 domain-containing protein</fullName>
    </recommendedName>
</protein>
<dbReference type="InterPro" id="IPR027558">
    <property type="entry name" value="Pre_pil_HX9DG_C"/>
</dbReference>
<keyword evidence="4" id="KW-1185">Reference proteome</keyword>
<proteinExistence type="predicted"/>
<feature type="domain" description="DUF1559" evidence="2">
    <location>
        <begin position="42"/>
        <end position="304"/>
    </location>
</feature>
<dbReference type="PANTHER" id="PTHR30093">
    <property type="entry name" value="GENERAL SECRETION PATHWAY PROTEIN G"/>
    <property type="match status" value="1"/>
</dbReference>
<dbReference type="AlphaFoldDB" id="A0A5C6E3F2"/>
<evidence type="ECO:0000313" key="3">
    <source>
        <dbReference type="EMBL" id="TWU43408.1"/>
    </source>
</evidence>
<name>A0A5C6E3F2_9BACT</name>
<dbReference type="InterPro" id="IPR011453">
    <property type="entry name" value="DUF1559"/>
</dbReference>
<keyword evidence="1" id="KW-0472">Membrane</keyword>